<sequence length="86" mass="9711">MQFAYRLVDSKGASIDWSQNTKTLKVDISVIKDNDYFEGGNLDYFKTVCTFLNEVSVKGLEGNIDVEMPIRIAKIKITKTIGAYIK</sequence>
<accession>A0ABX7ANC9</accession>
<reference evidence="1 2" key="1">
    <citation type="submission" date="2020-01" db="EMBL/GenBank/DDBJ databases">
        <authorList>
            <person name="Liu G."/>
            <person name="Liu B."/>
        </authorList>
    </citation>
    <scope>NUCLEOTIDE SEQUENCE [LARGE SCALE GENOMIC DNA]</scope>
    <source>
        <strain evidence="1 2">FJAT-51161</strain>
    </source>
</reference>
<dbReference type="RefSeq" id="WP_053595743.1">
    <property type="nucleotide sequence ID" value="NZ_CP067341.1"/>
</dbReference>
<proteinExistence type="predicted"/>
<evidence type="ECO:0000313" key="1">
    <source>
        <dbReference type="EMBL" id="QQP10787.1"/>
    </source>
</evidence>
<organism evidence="1 2">
    <name type="scientific">Lysinibacillus agricola</name>
    <dbReference type="NCBI Taxonomy" id="2590012"/>
    <lineage>
        <taxon>Bacteria</taxon>
        <taxon>Bacillati</taxon>
        <taxon>Bacillota</taxon>
        <taxon>Bacilli</taxon>
        <taxon>Bacillales</taxon>
        <taxon>Bacillaceae</taxon>
        <taxon>Lysinibacillus</taxon>
    </lineage>
</organism>
<keyword evidence="2" id="KW-1185">Reference proteome</keyword>
<dbReference type="Proteomes" id="UP000596049">
    <property type="component" value="Chromosome"/>
</dbReference>
<dbReference type="EMBL" id="CP067341">
    <property type="protein sequence ID" value="QQP10787.1"/>
    <property type="molecule type" value="Genomic_DNA"/>
</dbReference>
<protein>
    <submittedName>
        <fullName evidence="1">Uncharacterized protein</fullName>
    </submittedName>
</protein>
<evidence type="ECO:0000313" key="2">
    <source>
        <dbReference type="Proteomes" id="UP000596049"/>
    </source>
</evidence>
<gene>
    <name evidence="1" type="ORF">FJQ98_16200</name>
</gene>
<name>A0ABX7ANC9_9BACI</name>